<evidence type="ECO:0000313" key="2">
    <source>
        <dbReference type="EMBL" id="MXO75306.1"/>
    </source>
</evidence>
<gene>
    <name evidence="2" type="ORF">GRI40_08780</name>
</gene>
<evidence type="ECO:0000256" key="1">
    <source>
        <dbReference type="SAM" id="Phobius"/>
    </source>
</evidence>
<proteinExistence type="predicted"/>
<evidence type="ECO:0000313" key="3">
    <source>
        <dbReference type="Proteomes" id="UP000439522"/>
    </source>
</evidence>
<protein>
    <recommendedName>
        <fullName evidence="4">AcrB/AcrD/AcrF family protein</fullName>
    </recommendedName>
</protein>
<feature type="transmembrane region" description="Helical" evidence="1">
    <location>
        <begin position="346"/>
        <end position="365"/>
    </location>
</feature>
<feature type="transmembrane region" description="Helical" evidence="1">
    <location>
        <begin position="377"/>
        <end position="410"/>
    </location>
</feature>
<organism evidence="2 3">
    <name type="scientific">Tsuneonella aeria</name>
    <dbReference type="NCBI Taxonomy" id="1837929"/>
    <lineage>
        <taxon>Bacteria</taxon>
        <taxon>Pseudomonadati</taxon>
        <taxon>Pseudomonadota</taxon>
        <taxon>Alphaproteobacteria</taxon>
        <taxon>Sphingomonadales</taxon>
        <taxon>Erythrobacteraceae</taxon>
        <taxon>Tsuneonella</taxon>
    </lineage>
</organism>
<comment type="caution">
    <text evidence="2">The sequence shown here is derived from an EMBL/GenBank/DDBJ whole genome shotgun (WGS) entry which is preliminary data.</text>
</comment>
<feature type="transmembrane region" description="Helical" evidence="1">
    <location>
        <begin position="430"/>
        <end position="451"/>
    </location>
</feature>
<feature type="transmembrane region" description="Helical" evidence="1">
    <location>
        <begin position="111"/>
        <end position="133"/>
    </location>
</feature>
<dbReference type="OrthoDB" id="1082056at2"/>
<dbReference type="RefSeq" id="WP_160610959.1">
    <property type="nucleotide sequence ID" value="NZ_WTZA01000001.1"/>
</dbReference>
<name>A0A6I4TFC7_9SPHN</name>
<dbReference type="EMBL" id="WTZA01000001">
    <property type="protein sequence ID" value="MXO75306.1"/>
    <property type="molecule type" value="Genomic_DNA"/>
</dbReference>
<reference evidence="2 3" key="1">
    <citation type="submission" date="2019-12" db="EMBL/GenBank/DDBJ databases">
        <title>Genomic-based taxomic classification of the family Erythrobacteraceae.</title>
        <authorList>
            <person name="Xu L."/>
        </authorList>
    </citation>
    <scope>NUCLEOTIDE SEQUENCE [LARGE SCALE GENOMIC DNA]</scope>
    <source>
        <strain evidence="2 3">100921-2</strain>
    </source>
</reference>
<dbReference type="AlphaFoldDB" id="A0A6I4TFC7"/>
<feature type="transmembrane region" description="Helical" evidence="1">
    <location>
        <begin position="20"/>
        <end position="42"/>
    </location>
</feature>
<dbReference type="Proteomes" id="UP000439522">
    <property type="component" value="Unassembled WGS sequence"/>
</dbReference>
<accession>A0A6I4TFC7</accession>
<feature type="transmembrane region" description="Helical" evidence="1">
    <location>
        <begin position="230"/>
        <end position="249"/>
    </location>
</feature>
<keyword evidence="1" id="KW-1133">Transmembrane helix</keyword>
<keyword evidence="3" id="KW-1185">Reference proteome</keyword>
<keyword evidence="1" id="KW-0472">Membrane</keyword>
<keyword evidence="1" id="KW-0812">Transmembrane</keyword>
<feature type="transmembrane region" description="Helical" evidence="1">
    <location>
        <begin position="196"/>
        <end position="218"/>
    </location>
</feature>
<sequence length="592" mass="63323">MSSFVERRRPAFAPELLARVGFALGIVTLVVLLTSIPTILAMRFPDPDDTLRLVQVRDLVAGQGWFDLTQHRIDAPNGGVPMHWSRLVDIPVAIVIIALSPLIGTVAAETVALVVVPLVTLAIALLLAGRIAWRLMGEEVAVLACLAMALSVPLLSQMRPLRIDHHGWQVVFALAVLNGLMARSPRIGGWVAGVSMAAWLAISIEGLPLVFAVCGVTALRWMRSGSGSAWLVSTTQGLAGGSLILFLALRGPVGLTQYCDVVGAGHIAGFAVAAIGVLLLARCEPMPPAMRVGGLVVTGIAAGAALLAVAPSCANGTFNQLDPLVFEFWYDRVHEGLPVWRQDLSLALQSILPPLIGLVASLRLARASGGWLRIWWTEYALVLGAALLITVFVIRAGAVAGALAAVPLGWQINAWLRAARTVQRPGRRALVMATLVLTIMPAFPLTLMTMAMPARADDGKRAPRVSECRLSEGVAALRKLPRGEILTPIDLGPQLLYETQHTVVASGHHRGAASMKTVISTFLGSEAEARDTLRARGTRYVAICPDLNEPMMYEQDAPRGFMASLLRGRAPRWLEPVPVPQGSALKVWRIAD</sequence>
<feature type="transmembrane region" description="Helical" evidence="1">
    <location>
        <begin position="292"/>
        <end position="310"/>
    </location>
</feature>
<evidence type="ECO:0008006" key="4">
    <source>
        <dbReference type="Google" id="ProtNLM"/>
    </source>
</evidence>
<feature type="transmembrane region" description="Helical" evidence="1">
    <location>
        <begin position="261"/>
        <end position="280"/>
    </location>
</feature>
<feature type="transmembrane region" description="Helical" evidence="1">
    <location>
        <begin position="84"/>
        <end position="104"/>
    </location>
</feature>